<dbReference type="InterPro" id="IPR006076">
    <property type="entry name" value="FAD-dep_OxRdtase"/>
</dbReference>
<gene>
    <name evidence="4" type="ORF">LQ327_23845</name>
</gene>
<proteinExistence type="predicted"/>
<dbReference type="Pfam" id="PF01266">
    <property type="entry name" value="DAO"/>
    <property type="match status" value="1"/>
</dbReference>
<dbReference type="Gene3D" id="3.50.50.60">
    <property type="entry name" value="FAD/NAD(P)-binding domain"/>
    <property type="match status" value="1"/>
</dbReference>
<dbReference type="RefSeq" id="WP_230738278.1">
    <property type="nucleotide sequence ID" value="NZ_JAJNDB010000006.1"/>
</dbReference>
<comment type="caution">
    <text evidence="4">The sequence shown here is derived from an EMBL/GenBank/DDBJ whole genome shotgun (WGS) entry which is preliminary data.</text>
</comment>
<dbReference type="InterPro" id="IPR036188">
    <property type="entry name" value="FAD/NAD-bd_sf"/>
</dbReference>
<feature type="region of interest" description="Disordered" evidence="2">
    <location>
        <begin position="37"/>
        <end position="56"/>
    </location>
</feature>
<name>A0ABS8PDU3_9PSEU</name>
<sequence length="374" mass="39358">MSGHGAVVVGGGIAGMSVAAELAAAGVERPVLLEAEPETARHTTGRSAASYIPGHGPPPTRDLIAASLDRFTAIAQDAGHPFLRPRPVLHVAQTAEEERTLREEILPLGPVTELGVDEAVRRWPALRRDAVRAAAVVEDAMDADPIGLHQYYRQRFRAHGGEIRTRAPVVGIDPTTTGRRVTTADGTTLDTDLVVLAAGAWTDRLLGLAGAPPIGLTPYRRTIAIVRVPPGAPVDPDDPFAVAVDDSWYAKPEGAHLLVSPSEETPQEPGDAKPDDLDVALAIERVNAVTTLGLRSVVTAWAGQRTFAPDRCFVVGDRPEHPALHVFAGQGGSGIETAPAAAALAVAVILGGDTPADLRRHGVEAARYSVRRIL</sequence>
<evidence type="ECO:0000256" key="1">
    <source>
        <dbReference type="ARBA" id="ARBA00023002"/>
    </source>
</evidence>
<dbReference type="PANTHER" id="PTHR13847:SF287">
    <property type="entry name" value="FAD-DEPENDENT OXIDOREDUCTASE DOMAIN-CONTAINING PROTEIN 1"/>
    <property type="match status" value="1"/>
</dbReference>
<protein>
    <submittedName>
        <fullName evidence="4">FAD-binding oxidoreductase</fullName>
    </submittedName>
</protein>
<dbReference type="EMBL" id="JAJNDB010000006">
    <property type="protein sequence ID" value="MCD2196413.1"/>
    <property type="molecule type" value="Genomic_DNA"/>
</dbReference>
<keyword evidence="5" id="KW-1185">Reference proteome</keyword>
<dbReference type="PANTHER" id="PTHR13847">
    <property type="entry name" value="SARCOSINE DEHYDROGENASE-RELATED"/>
    <property type="match status" value="1"/>
</dbReference>
<evidence type="ECO:0000259" key="3">
    <source>
        <dbReference type="Pfam" id="PF01266"/>
    </source>
</evidence>
<evidence type="ECO:0000313" key="5">
    <source>
        <dbReference type="Proteomes" id="UP001199469"/>
    </source>
</evidence>
<keyword evidence="1" id="KW-0560">Oxidoreductase</keyword>
<dbReference type="SUPFAM" id="SSF51905">
    <property type="entry name" value="FAD/NAD(P)-binding domain"/>
    <property type="match status" value="1"/>
</dbReference>
<dbReference type="Proteomes" id="UP001199469">
    <property type="component" value="Unassembled WGS sequence"/>
</dbReference>
<accession>A0ABS8PDU3</accession>
<evidence type="ECO:0000256" key="2">
    <source>
        <dbReference type="SAM" id="MobiDB-lite"/>
    </source>
</evidence>
<evidence type="ECO:0000313" key="4">
    <source>
        <dbReference type="EMBL" id="MCD2196413.1"/>
    </source>
</evidence>
<reference evidence="4 5" key="1">
    <citation type="submission" date="2021-11" db="EMBL/GenBank/DDBJ databases">
        <title>Draft genome sequence of Actinomycetospora sp. SF1 isolated from the rhizosphere soil.</title>
        <authorList>
            <person name="Duangmal K."/>
            <person name="Chantavorakit T."/>
        </authorList>
    </citation>
    <scope>NUCLEOTIDE SEQUENCE [LARGE SCALE GENOMIC DNA]</scope>
    <source>
        <strain evidence="4 5">TBRC 5722</strain>
    </source>
</reference>
<feature type="domain" description="FAD dependent oxidoreductase" evidence="3">
    <location>
        <begin position="7"/>
        <end position="346"/>
    </location>
</feature>
<dbReference type="Gene3D" id="3.30.9.10">
    <property type="entry name" value="D-Amino Acid Oxidase, subunit A, domain 2"/>
    <property type="match status" value="1"/>
</dbReference>
<organism evidence="4 5">
    <name type="scientific">Actinomycetospora endophytica</name>
    <dbReference type="NCBI Taxonomy" id="2291215"/>
    <lineage>
        <taxon>Bacteria</taxon>
        <taxon>Bacillati</taxon>
        <taxon>Actinomycetota</taxon>
        <taxon>Actinomycetes</taxon>
        <taxon>Pseudonocardiales</taxon>
        <taxon>Pseudonocardiaceae</taxon>
        <taxon>Actinomycetospora</taxon>
    </lineage>
</organism>